<dbReference type="EMBL" id="AUZX01008536">
    <property type="protein sequence ID" value="EQD55655.1"/>
    <property type="molecule type" value="Genomic_DNA"/>
</dbReference>
<dbReference type="Gene3D" id="3.40.50.300">
    <property type="entry name" value="P-loop containing nucleotide triphosphate hydrolases"/>
    <property type="match status" value="1"/>
</dbReference>
<accession>T1BNU0</accession>
<gene>
    <name evidence="1" type="ORF">B1A_11866</name>
</gene>
<dbReference type="Gene3D" id="1.10.8.60">
    <property type="match status" value="1"/>
</dbReference>
<reference evidence="1" key="2">
    <citation type="journal article" date="2014" name="ISME J.">
        <title>Microbial stratification in low pH oxic and suboxic macroscopic growths along an acid mine drainage.</title>
        <authorList>
            <person name="Mendez-Garcia C."/>
            <person name="Mesa V."/>
            <person name="Sprenger R.R."/>
            <person name="Richter M."/>
            <person name="Diez M.S."/>
            <person name="Solano J."/>
            <person name="Bargiela R."/>
            <person name="Golyshina O.V."/>
            <person name="Manteca A."/>
            <person name="Ramos J.L."/>
            <person name="Gallego J.R."/>
            <person name="Llorente I."/>
            <person name="Martins Dos Santos V.A."/>
            <person name="Jensen O.N."/>
            <person name="Pelaez A.I."/>
            <person name="Sanchez J."/>
            <person name="Ferrer M."/>
        </authorList>
    </citation>
    <scope>NUCLEOTIDE SEQUENCE</scope>
</reference>
<reference evidence="1" key="1">
    <citation type="submission" date="2013-08" db="EMBL/GenBank/DDBJ databases">
        <authorList>
            <person name="Mendez C."/>
            <person name="Richter M."/>
            <person name="Ferrer M."/>
            <person name="Sanchez J."/>
        </authorList>
    </citation>
    <scope>NUCLEOTIDE SEQUENCE</scope>
</reference>
<dbReference type="AlphaFoldDB" id="T1BNU0"/>
<sequence>MNDESVKSSLQPDHIVFHEYSSDEIREILKMRADEGLNRYDKESLGLLSAMLVRDYRSDARIGIKALEIIGRLNKWDDDSVRASLKQAYVEVEGETLKNLGDRDLLILAALIKNQDTNRAYSEVSASGNMLLRGVSKSTFFQSVNYLQNLGLITLIKKKIGRYYTMESQILLSMRLLYLES</sequence>
<proteinExistence type="predicted"/>
<protein>
    <submittedName>
        <fullName evidence="1">AAA family ATPase</fullName>
    </submittedName>
</protein>
<name>T1BNU0_9ZZZZ</name>
<evidence type="ECO:0000313" key="1">
    <source>
        <dbReference type="EMBL" id="EQD55655.1"/>
    </source>
</evidence>
<organism evidence="1">
    <name type="scientific">mine drainage metagenome</name>
    <dbReference type="NCBI Taxonomy" id="410659"/>
    <lineage>
        <taxon>unclassified sequences</taxon>
        <taxon>metagenomes</taxon>
        <taxon>ecological metagenomes</taxon>
    </lineage>
</organism>
<dbReference type="InterPro" id="IPR027417">
    <property type="entry name" value="P-loop_NTPase"/>
</dbReference>
<comment type="caution">
    <text evidence="1">The sequence shown here is derived from an EMBL/GenBank/DDBJ whole genome shotgun (WGS) entry which is preliminary data.</text>
</comment>